<dbReference type="InterPro" id="IPR017455">
    <property type="entry name" value="Znf_FYVE-rel"/>
</dbReference>
<dbReference type="PROSITE" id="PS50157">
    <property type="entry name" value="ZINC_FINGER_C2H2_2"/>
    <property type="match status" value="1"/>
</dbReference>
<dbReference type="InterPro" id="IPR000306">
    <property type="entry name" value="Znf_FYVE"/>
</dbReference>
<comment type="caution">
    <text evidence="8">The sequence shown here is derived from an EMBL/GenBank/DDBJ whole genome shotgun (WGS) entry which is preliminary data.</text>
</comment>
<feature type="domain" description="FYVE-type" evidence="7">
    <location>
        <begin position="181"/>
        <end position="271"/>
    </location>
</feature>
<dbReference type="AlphaFoldDB" id="A0AAV7JN69"/>
<name>A0AAV7JN69_9METZ</name>
<keyword evidence="1" id="KW-0479">Metal-binding</keyword>
<evidence type="ECO:0000256" key="3">
    <source>
        <dbReference type="ARBA" id="ARBA00022833"/>
    </source>
</evidence>
<keyword evidence="2 4" id="KW-0863">Zinc-finger</keyword>
<dbReference type="InterPro" id="IPR013087">
    <property type="entry name" value="Znf_C2H2_type"/>
</dbReference>
<dbReference type="Pfam" id="PF01363">
    <property type="entry name" value="FYVE"/>
    <property type="match status" value="1"/>
</dbReference>
<dbReference type="InterPro" id="IPR052727">
    <property type="entry name" value="Rab4/Rab5_effector"/>
</dbReference>
<dbReference type="InterPro" id="IPR011011">
    <property type="entry name" value="Znf_FYVE_PHD"/>
</dbReference>
<dbReference type="Gene3D" id="4.10.860.20">
    <property type="entry name" value="Rabenosyn, Rab binding domain"/>
    <property type="match status" value="1"/>
</dbReference>
<dbReference type="GO" id="GO:0008270">
    <property type="term" value="F:zinc ion binding"/>
    <property type="evidence" value="ECO:0007669"/>
    <property type="project" value="UniProtKB-KW"/>
</dbReference>
<dbReference type="SMART" id="SM00064">
    <property type="entry name" value="FYVE"/>
    <property type="match status" value="1"/>
</dbReference>
<feature type="compositionally biased region" description="Polar residues" evidence="5">
    <location>
        <begin position="433"/>
        <end position="442"/>
    </location>
</feature>
<dbReference type="Proteomes" id="UP001165289">
    <property type="component" value="Unassembled WGS sequence"/>
</dbReference>
<accession>A0AAV7JN69</accession>
<keyword evidence="3" id="KW-0862">Zinc</keyword>
<dbReference type="Gene3D" id="3.30.40.10">
    <property type="entry name" value="Zinc/RING finger domain, C3HC4 (zinc finger)"/>
    <property type="match status" value="1"/>
</dbReference>
<dbReference type="PROSITE" id="PS50178">
    <property type="entry name" value="ZF_FYVE"/>
    <property type="match status" value="1"/>
</dbReference>
<dbReference type="PANTHER" id="PTHR13510">
    <property type="entry name" value="FYVE-FINGER-CONTAINING RAB5 EFFECTOR PROTEIN RABENOSYN-5-RELATED"/>
    <property type="match status" value="1"/>
</dbReference>
<evidence type="ECO:0000313" key="8">
    <source>
        <dbReference type="EMBL" id="KAI6650234.1"/>
    </source>
</evidence>
<keyword evidence="9" id="KW-1185">Reference proteome</keyword>
<organism evidence="8 9">
    <name type="scientific">Oopsacas minuta</name>
    <dbReference type="NCBI Taxonomy" id="111878"/>
    <lineage>
        <taxon>Eukaryota</taxon>
        <taxon>Metazoa</taxon>
        <taxon>Porifera</taxon>
        <taxon>Hexactinellida</taxon>
        <taxon>Hexasterophora</taxon>
        <taxon>Lyssacinosida</taxon>
        <taxon>Leucopsacidae</taxon>
        <taxon>Oopsacas</taxon>
    </lineage>
</organism>
<dbReference type="SUPFAM" id="SSF140125">
    <property type="entry name" value="Rabenosyn-5 Rab-binding domain-like"/>
    <property type="match status" value="1"/>
</dbReference>
<dbReference type="InterPro" id="IPR013083">
    <property type="entry name" value="Znf_RING/FYVE/PHD"/>
</dbReference>
<dbReference type="InterPro" id="IPR036531">
    <property type="entry name" value="Rbsn_Rab-bd_sf"/>
</dbReference>
<feature type="compositionally biased region" description="Basic and acidic residues" evidence="5">
    <location>
        <begin position="414"/>
        <end position="427"/>
    </location>
</feature>
<reference evidence="8 9" key="1">
    <citation type="journal article" date="2023" name="BMC Biol.">
        <title>The compact genome of the sponge Oopsacas minuta (Hexactinellida) is lacking key metazoan core genes.</title>
        <authorList>
            <person name="Santini S."/>
            <person name="Schenkelaars Q."/>
            <person name="Jourda C."/>
            <person name="Duchesne M."/>
            <person name="Belahbib H."/>
            <person name="Rocher C."/>
            <person name="Selva M."/>
            <person name="Riesgo A."/>
            <person name="Vervoort M."/>
            <person name="Leys S.P."/>
            <person name="Kodjabachian L."/>
            <person name="Le Bivic A."/>
            <person name="Borchiellini C."/>
            <person name="Claverie J.M."/>
            <person name="Renard E."/>
        </authorList>
    </citation>
    <scope>NUCLEOTIDE SEQUENCE [LARGE SCALE GENOMIC DNA]</scope>
    <source>
        <strain evidence="8">SPO-2</strain>
    </source>
</reference>
<dbReference type="EMBL" id="JAKMXF010000313">
    <property type="protein sequence ID" value="KAI6650234.1"/>
    <property type="molecule type" value="Genomic_DNA"/>
</dbReference>
<evidence type="ECO:0000256" key="5">
    <source>
        <dbReference type="SAM" id="MobiDB-lite"/>
    </source>
</evidence>
<evidence type="ECO:0000313" key="9">
    <source>
        <dbReference type="Proteomes" id="UP001165289"/>
    </source>
</evidence>
<evidence type="ECO:0000256" key="4">
    <source>
        <dbReference type="PROSITE-ProRule" id="PRU00042"/>
    </source>
</evidence>
<proteinExistence type="predicted"/>
<dbReference type="PANTHER" id="PTHR13510:SF44">
    <property type="entry name" value="RABENOSYN-5"/>
    <property type="match status" value="1"/>
</dbReference>
<evidence type="ECO:0000256" key="2">
    <source>
        <dbReference type="ARBA" id="ARBA00022771"/>
    </source>
</evidence>
<sequence length="512" mass="57905">MAEEVCLEGYICPHCMEDQGSMTGLQQHFEDVHSQKRSFTTLFRERESPSFVKGLIGKAREKFTSSSSFSQSKSLKASIDYSTEEENTSMSIDSSSAGVPSTNPSGISNYCWEPQEIGSSRCFMNLYRPLRDKYVDQLTVETNKVLIRLGKMMSMKTATISSPSEKKMRKLEMEVVQWQSDKDGKYCAICSKKLLLASKHHCRLCGFVICGGCSMFLPMPIAMLLEKTNKQCLDEQACKGALRKAKEQAREMNGKSDNAVRLCTSCNAIIDKRIQRLESVHTRPRLSLLYASICDMMREVDVMLPKYESMVSGIFEGKIEHTSDEAKRMRFSILQLYESIDIKSKKVMALLETPVNSGSDAGAEEIEYSPRQLRLHKGVRSFSVKYLQERIACLPNVPSDAEIAKIRKKREEERVMSKSFRQSDKSLEANPSKPRSQSHLLSTGWVASSTDNTALEDVEEDPYILQLRLLRGYLSQAEKEGREDEVLTLTQEVNMLLSEIDKRGSSSYKSNN</sequence>
<protein>
    <submittedName>
        <fullName evidence="8">Rabenosyn-5-like</fullName>
    </submittedName>
</protein>
<evidence type="ECO:0000259" key="7">
    <source>
        <dbReference type="PROSITE" id="PS50178"/>
    </source>
</evidence>
<dbReference type="SUPFAM" id="SSF57903">
    <property type="entry name" value="FYVE/PHD zinc finger"/>
    <property type="match status" value="1"/>
</dbReference>
<feature type="domain" description="C2H2-type" evidence="6">
    <location>
        <begin position="10"/>
        <end position="38"/>
    </location>
</feature>
<evidence type="ECO:0000256" key="1">
    <source>
        <dbReference type="ARBA" id="ARBA00022723"/>
    </source>
</evidence>
<feature type="region of interest" description="Disordered" evidence="5">
    <location>
        <begin position="414"/>
        <end position="442"/>
    </location>
</feature>
<evidence type="ECO:0000259" key="6">
    <source>
        <dbReference type="PROSITE" id="PS50157"/>
    </source>
</evidence>
<gene>
    <name evidence="8" type="ORF">LOD99_6151</name>
</gene>